<evidence type="ECO:0000313" key="3">
    <source>
        <dbReference type="EMBL" id="CAB4048594.1"/>
    </source>
</evidence>
<dbReference type="AlphaFoldDB" id="A0A6J5K6L5"/>
<dbReference type="GO" id="GO:0071949">
    <property type="term" value="F:FAD binding"/>
    <property type="evidence" value="ECO:0007669"/>
    <property type="project" value="InterPro"/>
</dbReference>
<dbReference type="InterPro" id="IPR036188">
    <property type="entry name" value="FAD/NAD-bd_sf"/>
</dbReference>
<dbReference type="GO" id="GO:0019622">
    <property type="term" value="P:3-(3-hydroxy)phenylpropionate catabolic process"/>
    <property type="evidence" value="ECO:0007669"/>
    <property type="project" value="TreeGrafter"/>
</dbReference>
<accession>A0A6J5K6L5</accession>
<sequence>MKDIVQAAEYYDVAVIGYGPTGLVAASQLGAAGYKVLVIERWPTPYGLPRLTHIDGETARIVQACSDVNVALRDASPIPAFRYADGNGDLLMEVVSEGYACGFPAHISIYQPDIEEAIDARTRSYDKVNILRGWEARTISESDDWVNIVAHPSATDESAASERPREFTVRYLIGADGANSFVRRALGIERTDLGHNERWLNLDSENKRDFSAKIGSSTVFCDPARAYMHMPIGVKRTRFELRLLPHEDTKTWEAEQAGWGWLKERYDLGPNDLSLLRHVVYTFESRMAARWRAGRTLLAGDAAHTMMPYMGQGACSGMRDGMNLAWKLNLVLSGRSSPELLDTYEEERRPHVTTITQMSLFFGKVVNEDDLEKARQRDAAMKSGRMPPPPPFPKVEKGLLHRQPDGSIAPSTGGISPQGRVRRGVLEGRFDDVVGRGFHLVTNEPPEPYLSGSQLRFLADLGCRVAVMKDSLPDDRTVFDLDGEHSTYMQVHGIAAYISRPDFVVFGSVAEMVELSALVEDLRRQLCWLPNQDKVKALPVDSIA</sequence>
<dbReference type="EMBL" id="CADILN010000002">
    <property type="protein sequence ID" value="CAB4048594.1"/>
    <property type="molecule type" value="Genomic_DNA"/>
</dbReference>
<dbReference type="RefSeq" id="WP_015002851.1">
    <property type="nucleotide sequence ID" value="NZ_CADILN010000002.1"/>
</dbReference>
<proteinExistence type="predicted"/>
<dbReference type="GO" id="GO:0008688">
    <property type="term" value="F:3-(3-hydroxyphenyl)propionate hydroxylase activity"/>
    <property type="evidence" value="ECO:0007669"/>
    <property type="project" value="TreeGrafter"/>
</dbReference>
<dbReference type="Proteomes" id="UP000494102">
    <property type="component" value="Unassembled WGS sequence"/>
</dbReference>
<dbReference type="NCBIfam" id="NF004829">
    <property type="entry name" value="PRK06183.1-3"/>
    <property type="match status" value="1"/>
</dbReference>
<keyword evidence="1 3" id="KW-0560">Oxidoreductase</keyword>
<evidence type="ECO:0000259" key="2">
    <source>
        <dbReference type="Pfam" id="PF01494"/>
    </source>
</evidence>
<gene>
    <name evidence="3" type="primary">tsdB_2</name>
    <name evidence="3" type="ORF">LMG9964_02235</name>
</gene>
<dbReference type="SUPFAM" id="SSF51905">
    <property type="entry name" value="FAD/NAD(P)-binding domain"/>
    <property type="match status" value="1"/>
</dbReference>
<dbReference type="InterPro" id="IPR050631">
    <property type="entry name" value="PheA/TfdB_FAD_monoxygenase"/>
</dbReference>
<dbReference type="EC" id="1.14.13.220" evidence="3"/>
<evidence type="ECO:0000313" key="4">
    <source>
        <dbReference type="Proteomes" id="UP000494102"/>
    </source>
</evidence>
<dbReference type="Pfam" id="PF01494">
    <property type="entry name" value="FAD_binding_3"/>
    <property type="match status" value="1"/>
</dbReference>
<protein>
    <submittedName>
        <fullName evidence="3">Putative NADH-specific resorcinol 4-hydroxylase</fullName>
        <ecNumber evidence="3">1.14.13.220</ecNumber>
    </submittedName>
</protein>
<dbReference type="Gene3D" id="3.30.70.2450">
    <property type="match status" value="1"/>
</dbReference>
<dbReference type="PANTHER" id="PTHR43476">
    <property type="entry name" value="3-(3-HYDROXY-PHENYL)PROPIONATE/3-HYDROXYCINNAMIC ACID HYDROXYLASE"/>
    <property type="match status" value="1"/>
</dbReference>
<dbReference type="PANTHER" id="PTHR43476:SF3">
    <property type="entry name" value="FAD-BINDING MONOOXYGENASE"/>
    <property type="match status" value="1"/>
</dbReference>
<dbReference type="InterPro" id="IPR002938">
    <property type="entry name" value="FAD-bd"/>
</dbReference>
<name>A0A6J5K6L5_9BURK</name>
<organism evidence="3 4">
    <name type="scientific">Paraburkholderia phenoliruptrix</name>
    <dbReference type="NCBI Taxonomy" id="252970"/>
    <lineage>
        <taxon>Bacteria</taxon>
        <taxon>Pseudomonadati</taxon>
        <taxon>Pseudomonadota</taxon>
        <taxon>Betaproteobacteria</taxon>
        <taxon>Burkholderiales</taxon>
        <taxon>Burkholderiaceae</taxon>
        <taxon>Paraburkholderia</taxon>
    </lineage>
</organism>
<evidence type="ECO:0000256" key="1">
    <source>
        <dbReference type="ARBA" id="ARBA00023002"/>
    </source>
</evidence>
<reference evidence="3 4" key="1">
    <citation type="submission" date="2020-04" db="EMBL/GenBank/DDBJ databases">
        <authorList>
            <person name="De Canck E."/>
        </authorList>
    </citation>
    <scope>NUCLEOTIDE SEQUENCE [LARGE SCALE GENOMIC DNA]</scope>
    <source>
        <strain evidence="3 4">LMG 9964</strain>
    </source>
</reference>
<feature type="domain" description="FAD-binding" evidence="2">
    <location>
        <begin position="11"/>
        <end position="358"/>
    </location>
</feature>
<dbReference type="GeneID" id="27797235"/>
<dbReference type="PRINTS" id="PR00420">
    <property type="entry name" value="RNGMNOXGNASE"/>
</dbReference>
<dbReference type="Gene3D" id="3.50.50.60">
    <property type="entry name" value="FAD/NAD(P)-binding domain"/>
    <property type="match status" value="1"/>
</dbReference>